<protein>
    <recommendedName>
        <fullName evidence="4">4-hydroxybenzoate polyprenyltransferase</fullName>
    </recommendedName>
</protein>
<evidence type="ECO:0000256" key="1">
    <source>
        <dbReference type="SAM" id="Phobius"/>
    </source>
</evidence>
<organism evidence="2 3">
    <name type="scientific">Pedobacter ginsengiterrae</name>
    <dbReference type="NCBI Taxonomy" id="871696"/>
    <lineage>
        <taxon>Bacteria</taxon>
        <taxon>Pseudomonadati</taxon>
        <taxon>Bacteroidota</taxon>
        <taxon>Sphingobacteriia</taxon>
        <taxon>Sphingobacteriales</taxon>
        <taxon>Sphingobacteriaceae</taxon>
        <taxon>Pedobacter</taxon>
    </lineage>
</organism>
<feature type="transmembrane region" description="Helical" evidence="1">
    <location>
        <begin position="167"/>
        <end position="186"/>
    </location>
</feature>
<feature type="transmembrane region" description="Helical" evidence="1">
    <location>
        <begin position="12"/>
        <end position="31"/>
    </location>
</feature>
<sequence>MKIFNVIRSHEWWAYKLPPLLAIGYATTIMTDTPLYKVALWLIFLLCSLIIGAIYVSVINDITDMDEDIASGKSNRIQHLPKQYRWIIPAICILLGIFFGYFLYPDVLSCFLYSLSWIVFSLYSIKPFRLKNRGILGVIADGCGSHLFPSLLMVSSMSYVSNQQIDYIWFAAVGIWALAYGLRGILWHQFSDRENDIKVNLNTYASGVEPTEFNNKARFIFIVEIFALTIMLLKIHLIITIVALIFYFILIFLRYKINKTQVIIVLKSDDRPYQIIMADYYQMFLPISLLFAAILINIINVTVLIIHISLFPYLLWLAIYDYAFFARAIVFKKHRNF</sequence>
<feature type="transmembrane region" description="Helical" evidence="1">
    <location>
        <begin position="313"/>
        <end position="331"/>
    </location>
</feature>
<evidence type="ECO:0000313" key="3">
    <source>
        <dbReference type="Proteomes" id="UP001501081"/>
    </source>
</evidence>
<reference evidence="3" key="1">
    <citation type="journal article" date="2019" name="Int. J. Syst. Evol. Microbiol.">
        <title>The Global Catalogue of Microorganisms (GCM) 10K type strain sequencing project: providing services to taxonomists for standard genome sequencing and annotation.</title>
        <authorList>
            <consortium name="The Broad Institute Genomics Platform"/>
            <consortium name="The Broad Institute Genome Sequencing Center for Infectious Disease"/>
            <person name="Wu L."/>
            <person name="Ma J."/>
        </authorList>
    </citation>
    <scope>NUCLEOTIDE SEQUENCE [LARGE SCALE GENOMIC DNA]</scope>
    <source>
        <strain evidence="3">JCM 17338</strain>
    </source>
</reference>
<evidence type="ECO:0000313" key="2">
    <source>
        <dbReference type="EMBL" id="GAA3949562.1"/>
    </source>
</evidence>
<comment type="caution">
    <text evidence="2">The sequence shown here is derived from an EMBL/GenBank/DDBJ whole genome shotgun (WGS) entry which is preliminary data.</text>
</comment>
<feature type="transmembrane region" description="Helical" evidence="1">
    <location>
        <begin position="111"/>
        <end position="128"/>
    </location>
</feature>
<evidence type="ECO:0008006" key="4">
    <source>
        <dbReference type="Google" id="ProtNLM"/>
    </source>
</evidence>
<dbReference type="CDD" id="cd13956">
    <property type="entry name" value="PT_UbiA"/>
    <property type="match status" value="1"/>
</dbReference>
<feature type="transmembrane region" description="Helical" evidence="1">
    <location>
        <begin position="86"/>
        <end position="104"/>
    </location>
</feature>
<keyword evidence="1" id="KW-1133">Transmembrane helix</keyword>
<keyword evidence="1" id="KW-0812">Transmembrane</keyword>
<dbReference type="RefSeq" id="WP_316758782.1">
    <property type="nucleotide sequence ID" value="NZ_BAABAK010000001.1"/>
</dbReference>
<gene>
    <name evidence="2" type="ORF">GCM10022246_00230</name>
</gene>
<keyword evidence="3" id="KW-1185">Reference proteome</keyword>
<feature type="transmembrane region" description="Helical" evidence="1">
    <location>
        <begin position="283"/>
        <end position="307"/>
    </location>
</feature>
<dbReference type="Proteomes" id="UP001501081">
    <property type="component" value="Unassembled WGS sequence"/>
</dbReference>
<proteinExistence type="predicted"/>
<name>A0ABP7NP36_9SPHI</name>
<dbReference type="EMBL" id="BAABAK010000001">
    <property type="protein sequence ID" value="GAA3949562.1"/>
    <property type="molecule type" value="Genomic_DNA"/>
</dbReference>
<feature type="transmembrane region" description="Helical" evidence="1">
    <location>
        <begin position="38"/>
        <end position="58"/>
    </location>
</feature>
<keyword evidence="1" id="KW-0472">Membrane</keyword>
<accession>A0ABP7NP36</accession>
<feature type="transmembrane region" description="Helical" evidence="1">
    <location>
        <begin position="220"/>
        <end position="253"/>
    </location>
</feature>